<accession>A0ABR0RJP7</accession>
<evidence type="ECO:0000313" key="1">
    <source>
        <dbReference type="EMBL" id="KAK5940403.1"/>
    </source>
</evidence>
<evidence type="ECO:0000313" key="2">
    <source>
        <dbReference type="Proteomes" id="UP001334248"/>
    </source>
</evidence>
<dbReference type="GeneID" id="90000266"/>
<dbReference type="Proteomes" id="UP001334248">
    <property type="component" value="Unassembled WGS sequence"/>
</dbReference>
<name>A0ABR0RJP7_9EURO</name>
<gene>
    <name evidence="1" type="ORF">PMZ80_006817</name>
</gene>
<comment type="caution">
    <text evidence="1">The sequence shown here is derived from an EMBL/GenBank/DDBJ whole genome shotgun (WGS) entry which is preliminary data.</text>
</comment>
<protein>
    <submittedName>
        <fullName evidence="1">Uncharacterized protein</fullName>
    </submittedName>
</protein>
<feature type="non-terminal residue" evidence="1">
    <location>
        <position position="111"/>
    </location>
</feature>
<proteinExistence type="predicted"/>
<sequence>MFAIVRLDDEMLYVVFAESTTAAGVMGTTPQQAFGLPAVMSRLQTMDPASMTEDLTHLMRELQEHCMKEVQYWQASRLQRRLHDLQTQRYQTYMTLSYMSPHDPKLLVSVK</sequence>
<reference evidence="1 2" key="1">
    <citation type="journal article" date="2023" name="Res Sq">
        <title>Genomic and morphological characterization of Knufia obscura isolated from the Mars 2020 spacecraft assembly facility.</title>
        <authorList>
            <person name="Chander A.M."/>
            <person name="Teixeira M.M."/>
            <person name="Singh N.K."/>
            <person name="Williams M.P."/>
            <person name="Parker C.W."/>
            <person name="Leo P."/>
            <person name="Stajich J.E."/>
            <person name="Torok T."/>
            <person name="Tighe S."/>
            <person name="Mason C.E."/>
            <person name="Venkateswaran K."/>
        </authorList>
    </citation>
    <scope>NUCLEOTIDE SEQUENCE [LARGE SCALE GENOMIC DNA]</scope>
    <source>
        <strain evidence="1 2">CCFEE 5817</strain>
    </source>
</reference>
<keyword evidence="2" id="KW-1185">Reference proteome</keyword>
<organism evidence="1 2">
    <name type="scientific">Knufia obscura</name>
    <dbReference type="NCBI Taxonomy" id="1635080"/>
    <lineage>
        <taxon>Eukaryota</taxon>
        <taxon>Fungi</taxon>
        <taxon>Dikarya</taxon>
        <taxon>Ascomycota</taxon>
        <taxon>Pezizomycotina</taxon>
        <taxon>Eurotiomycetes</taxon>
        <taxon>Chaetothyriomycetidae</taxon>
        <taxon>Chaetothyriales</taxon>
        <taxon>Trichomeriaceae</taxon>
        <taxon>Knufia</taxon>
    </lineage>
</organism>
<dbReference type="EMBL" id="JAVHJV010000008">
    <property type="protein sequence ID" value="KAK5940403.1"/>
    <property type="molecule type" value="Genomic_DNA"/>
</dbReference>
<dbReference type="RefSeq" id="XP_064728493.1">
    <property type="nucleotide sequence ID" value="XM_064875228.1"/>
</dbReference>